<reference evidence="3" key="1">
    <citation type="submission" date="2023-03" db="EMBL/GenBank/DDBJ databases">
        <title>Massive genome expansion in bonnet fungi (Mycena s.s.) driven by repeated elements and novel gene families across ecological guilds.</title>
        <authorList>
            <consortium name="Lawrence Berkeley National Laboratory"/>
            <person name="Harder C.B."/>
            <person name="Miyauchi S."/>
            <person name="Viragh M."/>
            <person name="Kuo A."/>
            <person name="Thoen E."/>
            <person name="Andreopoulos B."/>
            <person name="Lu D."/>
            <person name="Skrede I."/>
            <person name="Drula E."/>
            <person name="Henrissat B."/>
            <person name="Morin E."/>
            <person name="Kohler A."/>
            <person name="Barry K."/>
            <person name="LaButti K."/>
            <person name="Morin E."/>
            <person name="Salamov A."/>
            <person name="Lipzen A."/>
            <person name="Mereny Z."/>
            <person name="Hegedus B."/>
            <person name="Baldrian P."/>
            <person name="Stursova M."/>
            <person name="Weitz H."/>
            <person name="Taylor A."/>
            <person name="Grigoriev I.V."/>
            <person name="Nagy L.G."/>
            <person name="Martin F."/>
            <person name="Kauserud H."/>
        </authorList>
    </citation>
    <scope>NUCLEOTIDE SEQUENCE</scope>
    <source>
        <strain evidence="3">CBHHK067</strain>
    </source>
</reference>
<keyword evidence="2" id="KW-1133">Transmembrane helix</keyword>
<feature type="region of interest" description="Disordered" evidence="1">
    <location>
        <begin position="91"/>
        <end position="120"/>
    </location>
</feature>
<feature type="region of interest" description="Disordered" evidence="1">
    <location>
        <begin position="1"/>
        <end position="49"/>
    </location>
</feature>
<dbReference type="EMBL" id="JARKIE010000495">
    <property type="protein sequence ID" value="KAJ7632075.1"/>
    <property type="molecule type" value="Genomic_DNA"/>
</dbReference>
<keyword evidence="4" id="KW-1185">Reference proteome</keyword>
<evidence type="ECO:0000313" key="3">
    <source>
        <dbReference type="EMBL" id="KAJ7632075.1"/>
    </source>
</evidence>
<feature type="transmembrane region" description="Helical" evidence="2">
    <location>
        <begin position="69"/>
        <end position="90"/>
    </location>
</feature>
<dbReference type="Proteomes" id="UP001221757">
    <property type="component" value="Unassembled WGS sequence"/>
</dbReference>
<keyword evidence="2" id="KW-0812">Transmembrane</keyword>
<feature type="compositionally biased region" description="Low complexity" evidence="1">
    <location>
        <begin position="18"/>
        <end position="39"/>
    </location>
</feature>
<feature type="compositionally biased region" description="Low complexity" evidence="1">
    <location>
        <begin position="91"/>
        <end position="103"/>
    </location>
</feature>
<feature type="compositionally biased region" description="Low complexity" evidence="1">
    <location>
        <begin position="144"/>
        <end position="155"/>
    </location>
</feature>
<dbReference type="AlphaFoldDB" id="A0AAD7FQ10"/>
<protein>
    <submittedName>
        <fullName evidence="3">Uncharacterized protein</fullName>
    </submittedName>
</protein>
<organism evidence="3 4">
    <name type="scientific">Mycena rosella</name>
    <name type="common">Pink bonnet</name>
    <name type="synonym">Agaricus rosellus</name>
    <dbReference type="NCBI Taxonomy" id="1033263"/>
    <lineage>
        <taxon>Eukaryota</taxon>
        <taxon>Fungi</taxon>
        <taxon>Dikarya</taxon>
        <taxon>Basidiomycota</taxon>
        <taxon>Agaricomycotina</taxon>
        <taxon>Agaricomycetes</taxon>
        <taxon>Agaricomycetidae</taxon>
        <taxon>Agaricales</taxon>
        <taxon>Marasmiineae</taxon>
        <taxon>Mycenaceae</taxon>
        <taxon>Mycena</taxon>
    </lineage>
</organism>
<comment type="caution">
    <text evidence="3">The sequence shown here is derived from an EMBL/GenBank/DDBJ whole genome shotgun (WGS) entry which is preliminary data.</text>
</comment>
<evidence type="ECO:0000256" key="2">
    <source>
        <dbReference type="SAM" id="Phobius"/>
    </source>
</evidence>
<feature type="compositionally biased region" description="Basic and acidic residues" evidence="1">
    <location>
        <begin position="1"/>
        <end position="15"/>
    </location>
</feature>
<keyword evidence="2" id="KW-0472">Membrane</keyword>
<accession>A0AAD7FQ10</accession>
<sequence>MPQVAEKRTGDEKQGSRLPPVLLPPLSLSAPSEPELLSPRDAAASPGRGFAVTGVSATTGAAFALPLPLLAALAAPAALTLLAVLSTLAARPSTGTSTTGVPTWLPSRGSACPSSRKSRPPPYPAFFPSSVCAAPSTTTPPGNAPSSALTLLPSS</sequence>
<evidence type="ECO:0000313" key="4">
    <source>
        <dbReference type="Proteomes" id="UP001221757"/>
    </source>
</evidence>
<name>A0AAD7FQ10_MYCRO</name>
<feature type="region of interest" description="Disordered" evidence="1">
    <location>
        <begin position="134"/>
        <end position="155"/>
    </location>
</feature>
<evidence type="ECO:0000256" key="1">
    <source>
        <dbReference type="SAM" id="MobiDB-lite"/>
    </source>
</evidence>
<gene>
    <name evidence="3" type="ORF">B0H17DRAFT_1217600</name>
</gene>
<proteinExistence type="predicted"/>